<proteinExistence type="predicted"/>
<protein>
    <submittedName>
        <fullName evidence="1">Uncharacterized protein</fullName>
    </submittedName>
</protein>
<organism evidence="1 2">
    <name type="scientific">Fusarium solani subsp. cucurbitae</name>
    <name type="common">Neocosmosporum cucurbitae</name>
    <dbReference type="NCBI Taxonomy" id="2747967"/>
    <lineage>
        <taxon>Eukaryota</taxon>
        <taxon>Fungi</taxon>
        <taxon>Dikarya</taxon>
        <taxon>Ascomycota</taxon>
        <taxon>Pezizomycotina</taxon>
        <taxon>Sordariomycetes</taxon>
        <taxon>Hypocreomycetidae</taxon>
        <taxon>Hypocreales</taxon>
        <taxon>Nectriaceae</taxon>
        <taxon>Fusarium</taxon>
        <taxon>Fusarium solani species complex</taxon>
    </lineage>
</organism>
<dbReference type="Proteomes" id="UP000830768">
    <property type="component" value="Chromosome 3"/>
</dbReference>
<keyword evidence="2" id="KW-1185">Reference proteome</keyword>
<dbReference type="EMBL" id="CP090032">
    <property type="protein sequence ID" value="UPK92279.1"/>
    <property type="molecule type" value="Genomic_DNA"/>
</dbReference>
<gene>
    <name evidence="1" type="ORF">LCI18_003214</name>
</gene>
<evidence type="ECO:0000313" key="1">
    <source>
        <dbReference type="EMBL" id="UPK92279.1"/>
    </source>
</evidence>
<reference evidence="1" key="1">
    <citation type="submission" date="2021-11" db="EMBL/GenBank/DDBJ databases">
        <title>Fusarium solani-melongenae Genome sequencing and assembly.</title>
        <authorList>
            <person name="Xie S."/>
            <person name="Huang L."/>
            <person name="Zhang X."/>
        </authorList>
    </citation>
    <scope>NUCLEOTIDE SEQUENCE</scope>
    <source>
        <strain evidence="1">CRI 24-3</strain>
    </source>
</reference>
<evidence type="ECO:0000313" key="2">
    <source>
        <dbReference type="Proteomes" id="UP000830768"/>
    </source>
</evidence>
<accession>A0ACD3YTJ0</accession>
<sequence>MINRDRCPLRTPFRSSLHHTSLLPKTQVSRLFIQAILRNMVPKTQRQWVIHGSNGFDSLEFQKEAPVPSIGDQDVLVQIHATSLNFRDLVIPKGLYPFPLKDGIVPLSDGAGIVVAVGSRVSRFNVGDRVATLVHQRHLAGPLDARGRESALGGQLSGVLREYAAFPEDGLVAVPNNLTLNEAAALPCAALTAWSALYGLEGRALKPGEIVLTEGTGGVSSFAVQFAKAAGARVIATTSSAEKAEQLKKLGADHVINYKENPEWGQLAKSLTPNNEGVSLVVEVGGSSTARQALAALKLNGLISMVGSISAFTSPGSNDTKEPTFLETVIHTCTVQGISIGSRMQFESMNRAIEVNDLHPILDARIFKLEEAREAYQYVWDQKHFGKVVIQVAS</sequence>
<name>A0ACD3YTJ0_FUSSC</name>